<keyword evidence="2" id="KW-1003">Cell membrane</keyword>
<keyword evidence="3" id="KW-0808">Transferase</keyword>
<dbReference type="InterPro" id="IPR050979">
    <property type="entry name" value="LD-transpeptidase"/>
</dbReference>
<dbReference type="AlphaFoldDB" id="A0A6J6UTR1"/>
<evidence type="ECO:0000256" key="9">
    <source>
        <dbReference type="ARBA" id="ARBA00023288"/>
    </source>
</evidence>
<dbReference type="Gene3D" id="2.40.440.10">
    <property type="entry name" value="L,D-transpeptidase catalytic domain-like"/>
    <property type="match status" value="1"/>
</dbReference>
<evidence type="ECO:0000256" key="6">
    <source>
        <dbReference type="ARBA" id="ARBA00022984"/>
    </source>
</evidence>
<dbReference type="GO" id="GO:0018104">
    <property type="term" value="P:peptidoglycan-protein cross-linking"/>
    <property type="evidence" value="ECO:0007669"/>
    <property type="project" value="TreeGrafter"/>
</dbReference>
<dbReference type="Gene3D" id="2.60.40.3780">
    <property type="match status" value="1"/>
</dbReference>
<evidence type="ECO:0000256" key="8">
    <source>
        <dbReference type="ARBA" id="ARBA00023139"/>
    </source>
</evidence>
<dbReference type="PROSITE" id="PS51257">
    <property type="entry name" value="PROKAR_LIPOPROTEIN"/>
    <property type="match status" value="1"/>
</dbReference>
<protein>
    <submittedName>
        <fullName evidence="14">Unannotated protein</fullName>
    </submittedName>
</protein>
<dbReference type="SUPFAM" id="SSF141523">
    <property type="entry name" value="L,D-transpeptidase catalytic domain-like"/>
    <property type="match status" value="1"/>
</dbReference>
<comment type="pathway">
    <text evidence="12">Glycan biosynthesis.</text>
</comment>
<name>A0A6J6UTR1_9ZZZZ</name>
<dbReference type="CDD" id="cd13432">
    <property type="entry name" value="LDT_IgD_like_2"/>
    <property type="match status" value="1"/>
</dbReference>
<dbReference type="PROSITE" id="PS52029">
    <property type="entry name" value="LD_TPASE"/>
    <property type="match status" value="1"/>
</dbReference>
<dbReference type="CDD" id="cd16913">
    <property type="entry name" value="YkuD_like"/>
    <property type="match status" value="1"/>
</dbReference>
<dbReference type="InterPro" id="IPR041280">
    <property type="entry name" value="Big_10"/>
</dbReference>
<comment type="pathway">
    <text evidence="1">Cell wall biogenesis; peptidoglycan biosynthesis.</text>
</comment>
<dbReference type="InterPro" id="IPR005490">
    <property type="entry name" value="LD_TPept_cat_dom"/>
</dbReference>
<accession>A0A6J6UTR1</accession>
<evidence type="ECO:0000256" key="10">
    <source>
        <dbReference type="ARBA" id="ARBA00023315"/>
    </source>
</evidence>
<dbReference type="GO" id="GO:0016746">
    <property type="term" value="F:acyltransferase activity"/>
    <property type="evidence" value="ECO:0007669"/>
    <property type="project" value="UniProtKB-KW"/>
</dbReference>
<organism evidence="14">
    <name type="scientific">freshwater metagenome</name>
    <dbReference type="NCBI Taxonomy" id="449393"/>
    <lineage>
        <taxon>unclassified sequences</taxon>
        <taxon>metagenomes</taxon>
        <taxon>ecological metagenomes</taxon>
    </lineage>
</organism>
<proteinExistence type="predicted"/>
<dbReference type="PANTHER" id="PTHR30582">
    <property type="entry name" value="L,D-TRANSPEPTIDASE"/>
    <property type="match status" value="1"/>
</dbReference>
<keyword evidence="7" id="KW-0472">Membrane</keyword>
<evidence type="ECO:0000256" key="2">
    <source>
        <dbReference type="ARBA" id="ARBA00022475"/>
    </source>
</evidence>
<dbReference type="GO" id="GO:0071972">
    <property type="term" value="F:peptidoglycan L,D-transpeptidase activity"/>
    <property type="evidence" value="ECO:0007669"/>
    <property type="project" value="TreeGrafter"/>
</dbReference>
<keyword evidence="9" id="KW-0449">Lipoprotein</keyword>
<evidence type="ECO:0000256" key="7">
    <source>
        <dbReference type="ARBA" id="ARBA00023136"/>
    </source>
</evidence>
<dbReference type="FunFam" id="2.40.440.10:FF:000005">
    <property type="entry name" value="L,D-transpeptidase 2"/>
    <property type="match status" value="1"/>
</dbReference>
<reference evidence="14" key="1">
    <citation type="submission" date="2020-05" db="EMBL/GenBank/DDBJ databases">
        <authorList>
            <person name="Chiriac C."/>
            <person name="Salcher M."/>
            <person name="Ghai R."/>
            <person name="Kavagutti S V."/>
        </authorList>
    </citation>
    <scope>NUCLEOTIDE SEQUENCE</scope>
</reference>
<feature type="domain" description="L,D-TPase catalytic" evidence="13">
    <location>
        <begin position="247"/>
        <end position="373"/>
    </location>
</feature>
<gene>
    <name evidence="14" type="ORF">UFOPK2761_02704</name>
</gene>
<evidence type="ECO:0000256" key="11">
    <source>
        <dbReference type="ARBA" id="ARBA00023316"/>
    </source>
</evidence>
<keyword evidence="8" id="KW-0564">Palmitate</keyword>
<evidence type="ECO:0000256" key="12">
    <source>
        <dbReference type="ARBA" id="ARBA00060592"/>
    </source>
</evidence>
<dbReference type="PANTHER" id="PTHR30582:SF2">
    <property type="entry name" value="L,D-TRANSPEPTIDASE YCIB-RELATED"/>
    <property type="match status" value="1"/>
</dbReference>
<dbReference type="InterPro" id="IPR038063">
    <property type="entry name" value="Transpep_catalytic_dom"/>
</dbReference>
<evidence type="ECO:0000256" key="3">
    <source>
        <dbReference type="ARBA" id="ARBA00022679"/>
    </source>
</evidence>
<dbReference type="Pfam" id="PF17964">
    <property type="entry name" value="Big_10"/>
    <property type="match status" value="1"/>
</dbReference>
<evidence type="ECO:0000256" key="1">
    <source>
        <dbReference type="ARBA" id="ARBA00004752"/>
    </source>
</evidence>
<evidence type="ECO:0000256" key="4">
    <source>
        <dbReference type="ARBA" id="ARBA00022729"/>
    </source>
</evidence>
<keyword evidence="4" id="KW-0732">Signal</keyword>
<dbReference type="GO" id="GO:0008360">
    <property type="term" value="P:regulation of cell shape"/>
    <property type="evidence" value="ECO:0007669"/>
    <property type="project" value="UniProtKB-KW"/>
</dbReference>
<dbReference type="UniPathway" id="UPA00219"/>
<dbReference type="GO" id="GO:0071555">
    <property type="term" value="P:cell wall organization"/>
    <property type="evidence" value="ECO:0007669"/>
    <property type="project" value="UniProtKB-KW"/>
</dbReference>
<evidence type="ECO:0000313" key="14">
    <source>
        <dbReference type="EMBL" id="CAB4761837.1"/>
    </source>
</evidence>
<evidence type="ECO:0000259" key="13">
    <source>
        <dbReference type="PROSITE" id="PS52029"/>
    </source>
</evidence>
<dbReference type="Gene3D" id="2.60.40.3710">
    <property type="match status" value="1"/>
</dbReference>
<evidence type="ECO:0000256" key="5">
    <source>
        <dbReference type="ARBA" id="ARBA00022960"/>
    </source>
</evidence>
<keyword evidence="6" id="KW-0573">Peptidoglycan synthesis</keyword>
<keyword evidence="10" id="KW-0012">Acyltransferase</keyword>
<dbReference type="Pfam" id="PF03734">
    <property type="entry name" value="YkuD"/>
    <property type="match status" value="1"/>
</dbReference>
<dbReference type="EMBL" id="CAEZYQ010000025">
    <property type="protein sequence ID" value="CAB4761837.1"/>
    <property type="molecule type" value="Genomic_DNA"/>
</dbReference>
<dbReference type="GO" id="GO:0005576">
    <property type="term" value="C:extracellular region"/>
    <property type="evidence" value="ECO:0007669"/>
    <property type="project" value="TreeGrafter"/>
</dbReference>
<sequence length="402" mass="43150">MTAHRRPRTLLASVSLMALVATGLSACEDTSVPGAASGADQDAAGVPAQEPARLVLNVRRGERDVSVDTLLDVQARSAVLETVRVSSPAGGVPGELAEDGTSWTALERLEPGAAYTVRGVGRDASGEVLRSVARFSTQDLTLAEQTFASVAPLDGETVGVGMPVVVSFDVPVTDRASMERQMRVESVPQQSGTWHWISDTEAHWRPRRYWQAGSEVRVDLDVNGVSAGGGVYGQHDREISFTVGDAHVYRVDARTHQMRVFSNGRLLRTIPITTGKPGFETRNGTKVIMEKFDVRRMNSETVGIPAGSAESYDIDDVQWAMRLTHSGEFIHAAPWSVGSQGSANVSHGCTGMSTADAGWLYAMTRRGDVVETVGTAGEDMTLTNGWGDWNVPFATYREGSAL</sequence>
<keyword evidence="11" id="KW-0961">Cell wall biogenesis/degradation</keyword>
<keyword evidence="5" id="KW-0133">Cell shape</keyword>